<feature type="signal peptide" evidence="2">
    <location>
        <begin position="1"/>
        <end position="19"/>
    </location>
</feature>
<evidence type="ECO:0000256" key="1">
    <source>
        <dbReference type="SAM" id="MobiDB-lite"/>
    </source>
</evidence>
<feature type="region of interest" description="Disordered" evidence="1">
    <location>
        <begin position="43"/>
        <end position="70"/>
    </location>
</feature>
<keyword evidence="2" id="KW-0732">Signal</keyword>
<sequence length="84" mass="8367">MSPSPSTLLDLVLFLGAGASPLLACLRLAAGFLGPPVEEVTGTVTGDAPGPSVSPKAPPGPTPMGGRWGKSCCMTLGEPARPPR</sequence>
<name>A0A6B0UAD1_IXORI</name>
<dbReference type="EMBL" id="GIFC01002983">
    <property type="protein sequence ID" value="MXU85066.1"/>
    <property type="molecule type" value="Transcribed_RNA"/>
</dbReference>
<proteinExistence type="predicted"/>
<protein>
    <submittedName>
        <fullName evidence="3">Putative secreted protein</fullName>
    </submittedName>
</protein>
<evidence type="ECO:0000256" key="2">
    <source>
        <dbReference type="SAM" id="SignalP"/>
    </source>
</evidence>
<evidence type="ECO:0000313" key="3">
    <source>
        <dbReference type="EMBL" id="MXU85066.1"/>
    </source>
</evidence>
<reference evidence="3" key="1">
    <citation type="submission" date="2019-12" db="EMBL/GenBank/DDBJ databases">
        <title>An insight into the sialome of adult female Ixodes ricinus ticks feeding for 6 days.</title>
        <authorList>
            <person name="Perner J."/>
            <person name="Ribeiro J.M.C."/>
        </authorList>
    </citation>
    <scope>NUCLEOTIDE SEQUENCE</scope>
    <source>
        <strain evidence="3">Semi-engorged</strain>
        <tissue evidence="3">Salivary glands</tissue>
    </source>
</reference>
<accession>A0A6B0UAD1</accession>
<dbReference type="AlphaFoldDB" id="A0A6B0UAD1"/>
<feature type="chain" id="PRO_5025588589" evidence="2">
    <location>
        <begin position="20"/>
        <end position="84"/>
    </location>
</feature>
<organism evidence="3">
    <name type="scientific">Ixodes ricinus</name>
    <name type="common">Common tick</name>
    <name type="synonym">Acarus ricinus</name>
    <dbReference type="NCBI Taxonomy" id="34613"/>
    <lineage>
        <taxon>Eukaryota</taxon>
        <taxon>Metazoa</taxon>
        <taxon>Ecdysozoa</taxon>
        <taxon>Arthropoda</taxon>
        <taxon>Chelicerata</taxon>
        <taxon>Arachnida</taxon>
        <taxon>Acari</taxon>
        <taxon>Parasitiformes</taxon>
        <taxon>Ixodida</taxon>
        <taxon>Ixodoidea</taxon>
        <taxon>Ixodidae</taxon>
        <taxon>Ixodinae</taxon>
        <taxon>Ixodes</taxon>
    </lineage>
</organism>